<dbReference type="EMBL" id="REGN01003909">
    <property type="protein sequence ID" value="RNA20155.1"/>
    <property type="molecule type" value="Genomic_DNA"/>
</dbReference>
<feature type="compositionally biased region" description="Basic and acidic residues" evidence="1">
    <location>
        <begin position="295"/>
        <end position="312"/>
    </location>
</feature>
<evidence type="ECO:0000256" key="1">
    <source>
        <dbReference type="SAM" id="MobiDB-lite"/>
    </source>
</evidence>
<protein>
    <submittedName>
        <fullName evidence="2">Uncharacterized protein</fullName>
    </submittedName>
</protein>
<comment type="caution">
    <text evidence="2">The sequence shown here is derived from an EMBL/GenBank/DDBJ whole genome shotgun (WGS) entry which is preliminary data.</text>
</comment>
<evidence type="ECO:0000313" key="3">
    <source>
        <dbReference type="Proteomes" id="UP000276133"/>
    </source>
</evidence>
<dbReference type="AlphaFoldDB" id="A0A3M7RA81"/>
<gene>
    <name evidence="2" type="ORF">BpHYR1_043173</name>
</gene>
<sequence length="682" mass="78408">MADLKDLFSKFDSNRIKHRRVYEFTIEKFDKILDDSNELDLENDPIDGSDSDESEEFEDESDQIDKESDNEDINLEIKYVNNYCNEIKRKMTSTPLFPDTMPLKPTILSGITPLIRSIDKKKMPTKSPRNILNTVREHNLLKKINSITTPKLDDKSVILCKPNKENTLHPTRHKLDFNFDLSEEDDEYDAKKSPKKVPNMFEPVSGAVLDSKNNMSNLSPPSPSDKLKDFLSNFARTSKNNHQLAENSLLEKMHQDMELSLPNINNELKEICLKFSQEKSNKNTNQKSPTIKLNKISEKEKNNQLNKSSDKCDESDDDKENDIKLGDLVKNHIKKYPRLNFMQSTPMPSQNTQIERLDFSGLPTATPTDKMKKLSENIIDSREMEINADQNDQVPEMSKNLVNNKNARITADTPKLLLQPKKNKNDLGKSKNSINKPKENDHVPEMTAKFKNLTKPKINQSTPNPLSKYHHPNKNCLEDISNLSVRSNGNQIEISVSDSLNAEMPKTIEKNKKLDESRSGNKLNENGTVLPDHNNDIQIVEIENNSKVDRTKKENLVKKKTSALEERNCEKKSDKRILNLSNVSMDSKRPDLKKICLDHFQEKVLKNCHQHTSNARVNFLQTNKKFRDSNRPDILKACQDKFKQVTIKTERKKINISKETSVLGREFSRDSIQTHNVLALFK</sequence>
<organism evidence="2 3">
    <name type="scientific">Brachionus plicatilis</name>
    <name type="common">Marine rotifer</name>
    <name type="synonym">Brachionus muelleri</name>
    <dbReference type="NCBI Taxonomy" id="10195"/>
    <lineage>
        <taxon>Eukaryota</taxon>
        <taxon>Metazoa</taxon>
        <taxon>Spiralia</taxon>
        <taxon>Gnathifera</taxon>
        <taxon>Rotifera</taxon>
        <taxon>Eurotatoria</taxon>
        <taxon>Monogononta</taxon>
        <taxon>Pseudotrocha</taxon>
        <taxon>Ploima</taxon>
        <taxon>Brachionidae</taxon>
        <taxon>Brachionus</taxon>
    </lineage>
</organism>
<proteinExistence type="predicted"/>
<reference evidence="2 3" key="1">
    <citation type="journal article" date="2018" name="Sci. Rep.">
        <title>Genomic signatures of local adaptation to the degree of environmental predictability in rotifers.</title>
        <authorList>
            <person name="Franch-Gras L."/>
            <person name="Hahn C."/>
            <person name="Garcia-Roger E.M."/>
            <person name="Carmona M.J."/>
            <person name="Serra M."/>
            <person name="Gomez A."/>
        </authorList>
    </citation>
    <scope>NUCLEOTIDE SEQUENCE [LARGE SCALE GENOMIC DNA]</scope>
    <source>
        <strain evidence="2">HYR1</strain>
    </source>
</reference>
<keyword evidence="3" id="KW-1185">Reference proteome</keyword>
<feature type="compositionally biased region" description="Polar residues" evidence="1">
    <location>
        <begin position="282"/>
        <end position="291"/>
    </location>
</feature>
<accession>A0A3M7RA81</accession>
<evidence type="ECO:0000313" key="2">
    <source>
        <dbReference type="EMBL" id="RNA20155.1"/>
    </source>
</evidence>
<name>A0A3M7RA81_BRAPC</name>
<feature type="region of interest" description="Disordered" evidence="1">
    <location>
        <begin position="279"/>
        <end position="323"/>
    </location>
</feature>
<feature type="region of interest" description="Disordered" evidence="1">
    <location>
        <begin position="39"/>
        <end position="70"/>
    </location>
</feature>
<feature type="region of interest" description="Disordered" evidence="1">
    <location>
        <begin position="420"/>
        <end position="441"/>
    </location>
</feature>
<dbReference type="Proteomes" id="UP000276133">
    <property type="component" value="Unassembled WGS sequence"/>
</dbReference>